<name>A0A0S6W3P3_9BACT</name>
<dbReference type="InterPro" id="IPR009051">
    <property type="entry name" value="Helical_ferredxn"/>
</dbReference>
<dbReference type="InterPro" id="IPR036188">
    <property type="entry name" value="FAD/NAD-bd_sf"/>
</dbReference>
<dbReference type="PANTHER" id="PTHR42783">
    <property type="entry name" value="GLUTAMATE SYNTHASE [NADPH] SMALL CHAIN"/>
    <property type="match status" value="1"/>
</dbReference>
<reference evidence="3" key="1">
    <citation type="journal article" date="2015" name="PeerJ">
        <title>First genomic representation of candidate bacterial phylum KSB3 points to enhanced environmental sensing as a trigger of wastewater bulking.</title>
        <authorList>
            <person name="Sekiguchi Y."/>
            <person name="Ohashi A."/>
            <person name="Parks D.H."/>
            <person name="Yamauchi T."/>
            <person name="Tyson G.W."/>
            <person name="Hugenholtz P."/>
        </authorList>
    </citation>
    <scope>NUCLEOTIDE SEQUENCE [LARGE SCALE GENOMIC DNA]</scope>
</reference>
<evidence type="ECO:0000313" key="3">
    <source>
        <dbReference type="EMBL" id="GAK52737.1"/>
    </source>
</evidence>
<dbReference type="PANTHER" id="PTHR42783:SF3">
    <property type="entry name" value="GLUTAMATE SYNTHASE [NADPH] SMALL CHAIN-RELATED"/>
    <property type="match status" value="1"/>
</dbReference>
<evidence type="ECO:0000313" key="4">
    <source>
        <dbReference type="Proteomes" id="UP000030700"/>
    </source>
</evidence>
<dbReference type="GO" id="GO:0051536">
    <property type="term" value="F:iron-sulfur cluster binding"/>
    <property type="evidence" value="ECO:0007669"/>
    <property type="project" value="InterPro"/>
</dbReference>
<dbReference type="InterPro" id="IPR028261">
    <property type="entry name" value="DPD_II"/>
</dbReference>
<sequence>MELTKDERKRRMSIPRHKMPEQDPVARGRNFQEVNNGYTPELAMAEAERCLQCGKPRCVQGCPVNVQIPQFIAAIAAGDFMAAAHVLHEDNALPAVCGRVCPQEEQCEQLCVLGAKGDSVAIGHLERFAADYERERGALELPQKPTPTGKRIAILGAGPSGLTAAGDLLKAGHDVTIFEALHVAGGVLMYGIPEFRLPKKIVQAEIEYLKKLGATIETNAVVGRTYTIDELFANGYHAVYVANGAGLPKFMRIPGENLNGVYSANEYLTRSNLMKAYDFPNYDTPIARGKNVAVFGGGNVAMDAVRTALRLGAENAYLIYRRSEAEMPARKEEVHHAKEEGIQFHLLTNPTRILGDDKGRVIGVECLHMELGAPDESGRRSPIPVEGSEFVLDVDTVVVAIGTGANPLLTQTTPDLKLNKWGYIVADEVTGQTSKPGVFAGGDIVRGAATVILAMGDGRRAAAAIHQYVMSLPA</sequence>
<evidence type="ECO:0000256" key="1">
    <source>
        <dbReference type="SAM" id="MobiDB-lite"/>
    </source>
</evidence>
<evidence type="ECO:0000259" key="2">
    <source>
        <dbReference type="PROSITE" id="PS51379"/>
    </source>
</evidence>
<dbReference type="SUPFAM" id="SSF51971">
    <property type="entry name" value="Nucleotide-binding domain"/>
    <property type="match status" value="1"/>
</dbReference>
<dbReference type="Gene3D" id="1.10.1060.10">
    <property type="entry name" value="Alpha-helical ferredoxin"/>
    <property type="match status" value="1"/>
</dbReference>
<dbReference type="HOGENOM" id="CLU_000422_3_3_0"/>
<keyword evidence="4" id="KW-1185">Reference proteome</keyword>
<dbReference type="GO" id="GO:0016491">
    <property type="term" value="F:oxidoreductase activity"/>
    <property type="evidence" value="ECO:0007669"/>
    <property type="project" value="InterPro"/>
</dbReference>
<dbReference type="EMBL" id="DF820459">
    <property type="protein sequence ID" value="GAK52737.1"/>
    <property type="molecule type" value="Genomic_DNA"/>
</dbReference>
<dbReference type="SUPFAM" id="SSF46548">
    <property type="entry name" value="alpha-helical ferredoxin"/>
    <property type="match status" value="1"/>
</dbReference>
<dbReference type="Proteomes" id="UP000030700">
    <property type="component" value="Unassembled WGS sequence"/>
</dbReference>
<protein>
    <submittedName>
        <fullName evidence="3">Glutamate synthase (NADPH)</fullName>
    </submittedName>
</protein>
<dbReference type="InterPro" id="IPR006004">
    <property type="entry name" value="SudA-like"/>
</dbReference>
<feature type="region of interest" description="Disordered" evidence="1">
    <location>
        <begin position="1"/>
        <end position="23"/>
    </location>
</feature>
<feature type="domain" description="4Fe-4S ferredoxin-type" evidence="2">
    <location>
        <begin position="41"/>
        <end position="72"/>
    </location>
</feature>
<organism evidence="3">
    <name type="scientific">Candidatus Moduliflexus flocculans</name>
    <dbReference type="NCBI Taxonomy" id="1499966"/>
    <lineage>
        <taxon>Bacteria</taxon>
        <taxon>Candidatus Moduliflexota</taxon>
        <taxon>Candidatus Moduliflexia</taxon>
        <taxon>Candidatus Moduliflexales</taxon>
        <taxon>Candidatus Moduliflexaceae</taxon>
    </lineage>
</organism>
<dbReference type="NCBIfam" id="TIGR01316">
    <property type="entry name" value="gltA"/>
    <property type="match status" value="1"/>
</dbReference>
<dbReference type="PRINTS" id="PR00419">
    <property type="entry name" value="ADXRDTASE"/>
</dbReference>
<dbReference type="Pfam" id="PF14691">
    <property type="entry name" value="Fer4_20"/>
    <property type="match status" value="1"/>
</dbReference>
<dbReference type="InterPro" id="IPR017896">
    <property type="entry name" value="4Fe4S_Fe-S-bd"/>
</dbReference>
<dbReference type="Gene3D" id="3.50.50.60">
    <property type="entry name" value="FAD/NAD(P)-binding domain"/>
    <property type="match status" value="2"/>
</dbReference>
<dbReference type="InterPro" id="IPR023753">
    <property type="entry name" value="FAD/NAD-binding_dom"/>
</dbReference>
<dbReference type="Pfam" id="PF07992">
    <property type="entry name" value="Pyr_redox_2"/>
    <property type="match status" value="1"/>
</dbReference>
<dbReference type="AlphaFoldDB" id="A0A0S6W3P3"/>
<accession>A0A0S6W3P3</accession>
<gene>
    <name evidence="3" type="ORF">U14_03993</name>
</gene>
<dbReference type="PROSITE" id="PS51379">
    <property type="entry name" value="4FE4S_FER_2"/>
    <property type="match status" value="1"/>
</dbReference>
<proteinExistence type="predicted"/>
<dbReference type="STRING" id="1499966.U14_03993"/>